<dbReference type="InterPro" id="IPR056884">
    <property type="entry name" value="NPHP3-like_N"/>
</dbReference>
<dbReference type="HOGENOM" id="CLU_507095_0_0_1"/>
<keyword evidence="3" id="KW-0472">Membrane</keyword>
<proteinExistence type="predicted"/>
<dbReference type="STRING" id="946122.A0A0C2SNU7"/>
<feature type="transmembrane region" description="Helical" evidence="3">
    <location>
        <begin position="508"/>
        <end position="527"/>
    </location>
</feature>
<organism evidence="5 6">
    <name type="scientific">Amanita muscaria (strain Koide BX008)</name>
    <dbReference type="NCBI Taxonomy" id="946122"/>
    <lineage>
        <taxon>Eukaryota</taxon>
        <taxon>Fungi</taxon>
        <taxon>Dikarya</taxon>
        <taxon>Basidiomycota</taxon>
        <taxon>Agaricomycotina</taxon>
        <taxon>Agaricomycetes</taxon>
        <taxon>Agaricomycetidae</taxon>
        <taxon>Agaricales</taxon>
        <taxon>Pluteineae</taxon>
        <taxon>Amanitaceae</taxon>
        <taxon>Amanita</taxon>
    </lineage>
</organism>
<keyword evidence="1" id="KW-0677">Repeat</keyword>
<keyword evidence="3" id="KW-0812">Transmembrane</keyword>
<protein>
    <recommendedName>
        <fullName evidence="4">Nephrocystin 3-like N-terminal domain-containing protein</fullName>
    </recommendedName>
</protein>
<dbReference type="OrthoDB" id="2683297at2759"/>
<dbReference type="Proteomes" id="UP000054549">
    <property type="component" value="Unassembled WGS sequence"/>
</dbReference>
<feature type="transmembrane region" description="Helical" evidence="3">
    <location>
        <begin position="400"/>
        <end position="423"/>
    </location>
</feature>
<feature type="domain" description="Nephrocystin 3-like N-terminal" evidence="4">
    <location>
        <begin position="78"/>
        <end position="239"/>
    </location>
</feature>
<accession>A0A0C2SNU7</accession>
<gene>
    <name evidence="5" type="ORF">M378DRAFT_568413</name>
</gene>
<dbReference type="Pfam" id="PF24883">
    <property type="entry name" value="NPHP3_N"/>
    <property type="match status" value="1"/>
</dbReference>
<reference evidence="5 6" key="1">
    <citation type="submission" date="2014-04" db="EMBL/GenBank/DDBJ databases">
        <title>Evolutionary Origins and Diversification of the Mycorrhizal Mutualists.</title>
        <authorList>
            <consortium name="DOE Joint Genome Institute"/>
            <consortium name="Mycorrhizal Genomics Consortium"/>
            <person name="Kohler A."/>
            <person name="Kuo A."/>
            <person name="Nagy L.G."/>
            <person name="Floudas D."/>
            <person name="Copeland A."/>
            <person name="Barry K.W."/>
            <person name="Cichocki N."/>
            <person name="Veneault-Fourrey C."/>
            <person name="LaButti K."/>
            <person name="Lindquist E.A."/>
            <person name="Lipzen A."/>
            <person name="Lundell T."/>
            <person name="Morin E."/>
            <person name="Murat C."/>
            <person name="Riley R."/>
            <person name="Ohm R."/>
            <person name="Sun H."/>
            <person name="Tunlid A."/>
            <person name="Henrissat B."/>
            <person name="Grigoriev I.V."/>
            <person name="Hibbett D.S."/>
            <person name="Martin F."/>
        </authorList>
    </citation>
    <scope>NUCLEOTIDE SEQUENCE [LARGE SCALE GENOMIC DNA]</scope>
    <source>
        <strain evidence="5 6">Koide BX008</strain>
    </source>
</reference>
<dbReference type="EMBL" id="KN818246">
    <property type="protein sequence ID" value="KIL64915.1"/>
    <property type="molecule type" value="Genomic_DNA"/>
</dbReference>
<dbReference type="PANTHER" id="PTHR10039:SF14">
    <property type="entry name" value="NACHT DOMAIN-CONTAINING PROTEIN"/>
    <property type="match status" value="1"/>
</dbReference>
<keyword evidence="3" id="KW-1133">Transmembrane helix</keyword>
<dbReference type="SUPFAM" id="SSF52540">
    <property type="entry name" value="P-loop containing nucleoside triphosphate hydrolases"/>
    <property type="match status" value="1"/>
</dbReference>
<keyword evidence="2" id="KW-0175">Coiled coil</keyword>
<feature type="coiled-coil region" evidence="2">
    <location>
        <begin position="266"/>
        <end position="347"/>
    </location>
</feature>
<name>A0A0C2SNU7_AMAMK</name>
<dbReference type="AlphaFoldDB" id="A0A0C2SNU7"/>
<evidence type="ECO:0000259" key="4">
    <source>
        <dbReference type="Pfam" id="PF24883"/>
    </source>
</evidence>
<dbReference type="InterPro" id="IPR027417">
    <property type="entry name" value="P-loop_NTPase"/>
</dbReference>
<feature type="transmembrane region" description="Helical" evidence="3">
    <location>
        <begin position="461"/>
        <end position="488"/>
    </location>
</feature>
<dbReference type="InParanoid" id="A0A0C2SNU7"/>
<evidence type="ECO:0000313" key="6">
    <source>
        <dbReference type="Proteomes" id="UP000054549"/>
    </source>
</evidence>
<evidence type="ECO:0000256" key="3">
    <source>
        <dbReference type="SAM" id="Phobius"/>
    </source>
</evidence>
<evidence type="ECO:0000313" key="5">
    <source>
        <dbReference type="EMBL" id="KIL64915.1"/>
    </source>
</evidence>
<evidence type="ECO:0000256" key="2">
    <source>
        <dbReference type="SAM" id="Coils"/>
    </source>
</evidence>
<evidence type="ECO:0000256" key="1">
    <source>
        <dbReference type="ARBA" id="ARBA00022737"/>
    </source>
</evidence>
<sequence>MNASDSTAAMFQNAQGFNISGDPHFVNSVTVNQHSNPGGSQSFGNFEQFVSFEALHDSAVHDSDRYVDQVIRENTLKQSQDWMDNPNATEQIAWLHGPASIGKTAIALEIARQKNVVATFFFNRSDSDGSRTDVNRLFPTLAWQLAVSIPDIKDHIIHSINKYSDLPKKRVEEQFEYLVAQPFAAMKKATSVEGPSGLVVIIDGIDECADIGLRRRILKVIGNAVLDRRVPLRFIICSRPDAQIQNIFDQLQCPVLSIDLAEFHPAEEIRKREEKVRAREEELKEEERKLKGRAEEIEKKENEIESREEEILHRTEEIRQKAGEIKRREEELMKREEELKQRDLEQQYGTKPQFKESQTFRLLLLLLLVLPFLLVLLVIPPFLPHILTSLLRLLSSLLRLLSLLLSSFLRLLSFLLSSVLWLLSVLFTSVLRFLFPVLSSVLRLLSFVLRHLSSVLQHLFFLLSYVLQFFSSVFSSVLSLLPFLPFLLSNLLGVFSDLLSSLDPGRTFFDLLLLIIIITILAAYGNARIPMRRNMNV</sequence>
<keyword evidence="6" id="KW-1185">Reference proteome</keyword>
<dbReference type="PANTHER" id="PTHR10039">
    <property type="entry name" value="AMELOGENIN"/>
    <property type="match status" value="1"/>
</dbReference>
<feature type="transmembrane region" description="Helical" evidence="3">
    <location>
        <begin position="360"/>
        <end position="379"/>
    </location>
</feature>
<dbReference type="Gene3D" id="3.40.50.300">
    <property type="entry name" value="P-loop containing nucleotide triphosphate hydrolases"/>
    <property type="match status" value="1"/>
</dbReference>